<proteinExistence type="inferred from homology"/>
<dbReference type="SUPFAM" id="SSF158573">
    <property type="entry name" value="GINS helical bundle-like"/>
    <property type="match status" value="1"/>
</dbReference>
<dbReference type="PIRSF" id="PIRSF007764">
    <property type="entry name" value="Sld5"/>
    <property type="match status" value="1"/>
</dbReference>
<evidence type="ECO:0000259" key="7">
    <source>
        <dbReference type="Pfam" id="PF05916"/>
    </source>
</evidence>
<keyword evidence="10" id="KW-1185">Reference proteome</keyword>
<evidence type="ECO:0000313" key="10">
    <source>
        <dbReference type="Proteomes" id="UP001431209"/>
    </source>
</evidence>
<dbReference type="CDD" id="cd21692">
    <property type="entry name" value="GINS_B_Sld5"/>
    <property type="match status" value="1"/>
</dbReference>
<evidence type="ECO:0000256" key="2">
    <source>
        <dbReference type="ARBA" id="ARBA00008187"/>
    </source>
</evidence>
<dbReference type="CDD" id="cd11711">
    <property type="entry name" value="GINS_A_Sld5"/>
    <property type="match status" value="1"/>
</dbReference>
<dbReference type="Proteomes" id="UP001431209">
    <property type="component" value="Unassembled WGS sequence"/>
</dbReference>
<accession>A0AAW2YJV7</accession>
<dbReference type="InterPro" id="IPR021151">
    <property type="entry name" value="GINS_A"/>
</dbReference>
<dbReference type="InterPro" id="IPR031633">
    <property type="entry name" value="SLD5_C"/>
</dbReference>
<dbReference type="Gene3D" id="1.20.58.1030">
    <property type="match status" value="1"/>
</dbReference>
<evidence type="ECO:0000256" key="1">
    <source>
        <dbReference type="ARBA" id="ARBA00004123"/>
    </source>
</evidence>
<evidence type="ECO:0000256" key="6">
    <source>
        <dbReference type="PIRNR" id="PIRNR007764"/>
    </source>
</evidence>
<feature type="domain" description="DNA replication complex GINS protein SLD5 C-terminal" evidence="8">
    <location>
        <begin position="146"/>
        <end position="197"/>
    </location>
</feature>
<dbReference type="PANTHER" id="PTHR21206">
    <property type="entry name" value="SLD5 PROTEIN"/>
    <property type="match status" value="1"/>
</dbReference>
<dbReference type="InterPro" id="IPR036224">
    <property type="entry name" value="GINS_bundle-like_dom_sf"/>
</dbReference>
<evidence type="ECO:0000313" key="9">
    <source>
        <dbReference type="EMBL" id="KAL0476347.1"/>
    </source>
</evidence>
<comment type="function">
    <text evidence="6">The GINS complex plays an essential role in the initiation of DNA replication.</text>
</comment>
<protein>
    <recommendedName>
        <fullName evidence="3 6">DNA replication complex GINS protein SLD5</fullName>
    </recommendedName>
</protein>
<keyword evidence="5 6" id="KW-0539">Nucleus</keyword>
<name>A0AAW2YJV7_9EUKA</name>
<dbReference type="PANTHER" id="PTHR21206:SF0">
    <property type="entry name" value="DNA REPLICATION COMPLEX GINS PROTEIN SLD5"/>
    <property type="match status" value="1"/>
</dbReference>
<evidence type="ECO:0000259" key="8">
    <source>
        <dbReference type="Pfam" id="PF16922"/>
    </source>
</evidence>
<comment type="caution">
    <text evidence="9">The sequence shown here is derived from an EMBL/GenBank/DDBJ whole genome shotgun (WGS) entry which is preliminary data.</text>
</comment>
<dbReference type="Pfam" id="PF05916">
    <property type="entry name" value="Sld5"/>
    <property type="match status" value="1"/>
</dbReference>
<dbReference type="Pfam" id="PF16922">
    <property type="entry name" value="SLD5_C"/>
    <property type="match status" value="1"/>
</dbReference>
<comment type="similarity">
    <text evidence="2 6">Belongs to the GINS4/SLD5 family.</text>
</comment>
<dbReference type="GO" id="GO:0000811">
    <property type="term" value="C:GINS complex"/>
    <property type="evidence" value="ECO:0007669"/>
    <property type="project" value="UniProtKB-UniRule"/>
</dbReference>
<dbReference type="InterPro" id="IPR038749">
    <property type="entry name" value="Sld5_GINS_A"/>
</dbReference>
<dbReference type="AlphaFoldDB" id="A0AAW2YJV7"/>
<feature type="domain" description="GINS subunit" evidence="7">
    <location>
        <begin position="61"/>
        <end position="125"/>
    </location>
</feature>
<evidence type="ECO:0000256" key="3">
    <source>
        <dbReference type="ARBA" id="ARBA00014804"/>
    </source>
</evidence>
<dbReference type="EMBL" id="JAOPGA020000019">
    <property type="protein sequence ID" value="KAL0476347.1"/>
    <property type="molecule type" value="Genomic_DNA"/>
</dbReference>
<organism evidence="9 10">
    <name type="scientific">Acrasis kona</name>
    <dbReference type="NCBI Taxonomy" id="1008807"/>
    <lineage>
        <taxon>Eukaryota</taxon>
        <taxon>Discoba</taxon>
        <taxon>Heterolobosea</taxon>
        <taxon>Tetramitia</taxon>
        <taxon>Eutetramitia</taxon>
        <taxon>Acrasidae</taxon>
        <taxon>Acrasis</taxon>
    </lineage>
</organism>
<dbReference type="GO" id="GO:0006261">
    <property type="term" value="P:DNA-templated DNA replication"/>
    <property type="evidence" value="ECO:0007669"/>
    <property type="project" value="InterPro"/>
</dbReference>
<evidence type="ECO:0000256" key="4">
    <source>
        <dbReference type="ARBA" id="ARBA00022705"/>
    </source>
</evidence>
<sequence>MSLEATRINDDKVELMRAWSTEKFYPHILPYKDNIVGRLQEEIENARNRLLEQPETNLTTKTIKELEIDRLRFLVISYLRTRLLKIEKHVQYIIETEEMFDRLSPGEQKFAKQYFELQQAHLNTMFLGSIPDVLKAGDEDNLRVEPNLNTYVFCRVREDLGQVDIEGEVVALSTGDIYVLRSGSITPYIEQEQFDLI</sequence>
<comment type="subcellular location">
    <subcellularLocation>
        <location evidence="1 6">Nucleus</location>
    </subcellularLocation>
</comment>
<gene>
    <name evidence="9" type="ORF">AKO1_006258</name>
</gene>
<dbReference type="InterPro" id="IPR008591">
    <property type="entry name" value="GINS_Sld5"/>
</dbReference>
<evidence type="ECO:0000256" key="5">
    <source>
        <dbReference type="ARBA" id="ARBA00023242"/>
    </source>
</evidence>
<reference evidence="9 10" key="1">
    <citation type="submission" date="2024-03" db="EMBL/GenBank/DDBJ databases">
        <title>The Acrasis kona genome and developmental transcriptomes reveal deep origins of eukaryotic multicellular pathways.</title>
        <authorList>
            <person name="Sheikh S."/>
            <person name="Fu C.-J."/>
            <person name="Brown M.W."/>
            <person name="Baldauf S.L."/>
        </authorList>
    </citation>
    <scope>NUCLEOTIDE SEQUENCE [LARGE SCALE GENOMIC DNA]</scope>
    <source>
        <strain evidence="9 10">ATCC MYA-3509</strain>
    </source>
</reference>
<dbReference type="GO" id="GO:0000727">
    <property type="term" value="P:double-strand break repair via break-induced replication"/>
    <property type="evidence" value="ECO:0007669"/>
    <property type="project" value="TreeGrafter"/>
</dbReference>
<dbReference type="SUPFAM" id="SSF160059">
    <property type="entry name" value="PriA/YqbF domain"/>
    <property type="match status" value="1"/>
</dbReference>
<keyword evidence="4 6" id="KW-0235">DNA replication</keyword>